<dbReference type="Proteomes" id="UP001066276">
    <property type="component" value="Chromosome 4_2"/>
</dbReference>
<proteinExistence type="predicted"/>
<comment type="caution">
    <text evidence="1">The sequence shown here is derived from an EMBL/GenBank/DDBJ whole genome shotgun (WGS) entry which is preliminary data.</text>
</comment>
<dbReference type="AlphaFoldDB" id="A0AAV7S6W7"/>
<accession>A0AAV7S6W7</accession>
<name>A0AAV7S6W7_PLEWA</name>
<dbReference type="EMBL" id="JANPWB010000008">
    <property type="protein sequence ID" value="KAJ1160362.1"/>
    <property type="molecule type" value="Genomic_DNA"/>
</dbReference>
<sequence>MTAGARTSTQTGSIKEACSVLQDRQDGTSANIMWSNTEVLLVSGVFTIMALYDVFEGDMEQYQEDPEGSFEQELVDALDSSVQQSMYKARTMALGPITLHLKGFTR</sequence>
<gene>
    <name evidence="1" type="ORF">NDU88_000864</name>
</gene>
<organism evidence="1 2">
    <name type="scientific">Pleurodeles waltl</name>
    <name type="common">Iberian ribbed newt</name>
    <dbReference type="NCBI Taxonomy" id="8319"/>
    <lineage>
        <taxon>Eukaryota</taxon>
        <taxon>Metazoa</taxon>
        <taxon>Chordata</taxon>
        <taxon>Craniata</taxon>
        <taxon>Vertebrata</taxon>
        <taxon>Euteleostomi</taxon>
        <taxon>Amphibia</taxon>
        <taxon>Batrachia</taxon>
        <taxon>Caudata</taxon>
        <taxon>Salamandroidea</taxon>
        <taxon>Salamandridae</taxon>
        <taxon>Pleurodelinae</taxon>
        <taxon>Pleurodeles</taxon>
    </lineage>
</organism>
<keyword evidence="2" id="KW-1185">Reference proteome</keyword>
<reference evidence="1" key="1">
    <citation type="journal article" date="2022" name="bioRxiv">
        <title>Sequencing and chromosome-scale assembly of the giantPleurodeles waltlgenome.</title>
        <authorList>
            <person name="Brown T."/>
            <person name="Elewa A."/>
            <person name="Iarovenko S."/>
            <person name="Subramanian E."/>
            <person name="Araus A.J."/>
            <person name="Petzold A."/>
            <person name="Susuki M."/>
            <person name="Suzuki K.-i.T."/>
            <person name="Hayashi T."/>
            <person name="Toyoda A."/>
            <person name="Oliveira C."/>
            <person name="Osipova E."/>
            <person name="Leigh N.D."/>
            <person name="Simon A."/>
            <person name="Yun M.H."/>
        </authorList>
    </citation>
    <scope>NUCLEOTIDE SEQUENCE</scope>
    <source>
        <strain evidence="1">20211129_DDA</strain>
        <tissue evidence="1">Liver</tissue>
    </source>
</reference>
<evidence type="ECO:0000313" key="2">
    <source>
        <dbReference type="Proteomes" id="UP001066276"/>
    </source>
</evidence>
<evidence type="ECO:0000313" key="1">
    <source>
        <dbReference type="EMBL" id="KAJ1160362.1"/>
    </source>
</evidence>
<protein>
    <submittedName>
        <fullName evidence="1">Uncharacterized protein</fullName>
    </submittedName>
</protein>